<dbReference type="Pfam" id="PF00583">
    <property type="entry name" value="Acetyltransf_1"/>
    <property type="match status" value="1"/>
</dbReference>
<keyword evidence="2" id="KW-0012">Acyltransferase</keyword>
<evidence type="ECO:0000259" key="3">
    <source>
        <dbReference type="PROSITE" id="PS51186"/>
    </source>
</evidence>
<sequence>MSAQPTAIRSRVAGDLPDLVAALWRQQPATRYPLRNPLPFPAEDFLHADDAAAAWTAHAGGRILGHACWLRAPAAAAQHGVDPATGARSTAAEACAAAHACDVDELAWVSALFVDPAARGVGLGPRLLATVVDDIRARGLRPCLEVVDVNEAAVRRYRADGWRTVLRSRPAWLAETIDDPDVGTSTMVLLAER</sequence>
<dbReference type="SUPFAM" id="SSF55729">
    <property type="entry name" value="Acyl-CoA N-acyltransferases (Nat)"/>
    <property type="match status" value="1"/>
</dbReference>
<evidence type="ECO:0000313" key="4">
    <source>
        <dbReference type="EMBL" id="GAA2171840.1"/>
    </source>
</evidence>
<organism evidence="4 5">
    <name type="scientific">Agrococcus versicolor</name>
    <dbReference type="NCBI Taxonomy" id="501482"/>
    <lineage>
        <taxon>Bacteria</taxon>
        <taxon>Bacillati</taxon>
        <taxon>Actinomycetota</taxon>
        <taxon>Actinomycetes</taxon>
        <taxon>Micrococcales</taxon>
        <taxon>Microbacteriaceae</taxon>
        <taxon>Agrococcus</taxon>
    </lineage>
</organism>
<dbReference type="InterPro" id="IPR050832">
    <property type="entry name" value="Bact_Acetyltransf"/>
</dbReference>
<evidence type="ECO:0000313" key="5">
    <source>
        <dbReference type="Proteomes" id="UP001501599"/>
    </source>
</evidence>
<dbReference type="PANTHER" id="PTHR43877:SF2">
    <property type="entry name" value="AMINOALKYLPHOSPHONATE N-ACETYLTRANSFERASE-RELATED"/>
    <property type="match status" value="1"/>
</dbReference>
<keyword evidence="5" id="KW-1185">Reference proteome</keyword>
<feature type="domain" description="N-acetyltransferase" evidence="3">
    <location>
        <begin position="6"/>
        <end position="178"/>
    </location>
</feature>
<dbReference type="RefSeq" id="WP_344340461.1">
    <property type="nucleotide sequence ID" value="NZ_BAAAQT010000005.1"/>
</dbReference>
<dbReference type="PROSITE" id="PS51186">
    <property type="entry name" value="GNAT"/>
    <property type="match status" value="1"/>
</dbReference>
<dbReference type="Gene3D" id="3.40.630.30">
    <property type="match status" value="1"/>
</dbReference>
<name>A0ABP5MB17_9MICO</name>
<gene>
    <name evidence="4" type="ORF">GCM10009846_07390</name>
</gene>
<dbReference type="Proteomes" id="UP001501599">
    <property type="component" value="Unassembled WGS sequence"/>
</dbReference>
<evidence type="ECO:0000256" key="2">
    <source>
        <dbReference type="ARBA" id="ARBA00023315"/>
    </source>
</evidence>
<evidence type="ECO:0000256" key="1">
    <source>
        <dbReference type="ARBA" id="ARBA00022679"/>
    </source>
</evidence>
<comment type="caution">
    <text evidence="4">The sequence shown here is derived from an EMBL/GenBank/DDBJ whole genome shotgun (WGS) entry which is preliminary data.</text>
</comment>
<dbReference type="InterPro" id="IPR016181">
    <property type="entry name" value="Acyl_CoA_acyltransferase"/>
</dbReference>
<dbReference type="CDD" id="cd04301">
    <property type="entry name" value="NAT_SF"/>
    <property type="match status" value="1"/>
</dbReference>
<dbReference type="EMBL" id="BAAAQT010000005">
    <property type="protein sequence ID" value="GAA2171840.1"/>
    <property type="molecule type" value="Genomic_DNA"/>
</dbReference>
<proteinExistence type="predicted"/>
<dbReference type="InterPro" id="IPR000182">
    <property type="entry name" value="GNAT_dom"/>
</dbReference>
<keyword evidence="1" id="KW-0808">Transferase</keyword>
<accession>A0ABP5MB17</accession>
<protein>
    <recommendedName>
        <fullName evidence="3">N-acetyltransferase domain-containing protein</fullName>
    </recommendedName>
</protein>
<reference evidence="5" key="1">
    <citation type="journal article" date="2019" name="Int. J. Syst. Evol. Microbiol.">
        <title>The Global Catalogue of Microorganisms (GCM) 10K type strain sequencing project: providing services to taxonomists for standard genome sequencing and annotation.</title>
        <authorList>
            <consortium name="The Broad Institute Genomics Platform"/>
            <consortium name="The Broad Institute Genome Sequencing Center for Infectious Disease"/>
            <person name="Wu L."/>
            <person name="Ma J."/>
        </authorList>
    </citation>
    <scope>NUCLEOTIDE SEQUENCE [LARGE SCALE GENOMIC DNA]</scope>
    <source>
        <strain evidence="5">JCM 16026</strain>
    </source>
</reference>
<dbReference type="PANTHER" id="PTHR43877">
    <property type="entry name" value="AMINOALKYLPHOSPHONATE N-ACETYLTRANSFERASE-RELATED-RELATED"/>
    <property type="match status" value="1"/>
</dbReference>